<dbReference type="RefSeq" id="WP_048884463.1">
    <property type="nucleotide sequence ID" value="NZ_CP011310.1"/>
</dbReference>
<feature type="signal peptide" evidence="2">
    <location>
        <begin position="1"/>
        <end position="23"/>
    </location>
</feature>
<keyword evidence="1" id="KW-1133">Transmembrane helix</keyword>
<accession>A0A0H4VDN4</accession>
<name>A0A0H4VDN4_9SPHN</name>
<feature type="transmembrane region" description="Helical" evidence="1">
    <location>
        <begin position="53"/>
        <end position="72"/>
    </location>
</feature>
<sequence>MLKKFLAATAAAGLVLAPIAAQANTRADTAGVSLDRASANMPAGENLGGGSDALLILIALLIAAGVVVVVIGDSDEDDASPGTGG</sequence>
<proteinExistence type="predicted"/>
<keyword evidence="4" id="KW-1185">Reference proteome</keyword>
<evidence type="ECO:0000313" key="3">
    <source>
        <dbReference type="EMBL" id="AKQ40981.1"/>
    </source>
</evidence>
<gene>
    <name evidence="3" type="ORF">CP97_01325</name>
</gene>
<dbReference type="KEGG" id="ery:CP97_01325"/>
<dbReference type="PATRIC" id="fig|1648404.4.peg.281"/>
<dbReference type="STRING" id="1648404.CP97_01325"/>
<dbReference type="AlphaFoldDB" id="A0A0H4VDN4"/>
<dbReference type="EMBL" id="CP011310">
    <property type="protein sequence ID" value="AKQ40981.1"/>
    <property type="molecule type" value="Genomic_DNA"/>
</dbReference>
<protein>
    <recommendedName>
        <fullName evidence="5">Ferrochelatase</fullName>
    </recommendedName>
</protein>
<organism evidence="3 4">
    <name type="scientific">Aurantiacibacter atlanticus</name>
    <dbReference type="NCBI Taxonomy" id="1648404"/>
    <lineage>
        <taxon>Bacteria</taxon>
        <taxon>Pseudomonadati</taxon>
        <taxon>Pseudomonadota</taxon>
        <taxon>Alphaproteobacteria</taxon>
        <taxon>Sphingomonadales</taxon>
        <taxon>Erythrobacteraceae</taxon>
        <taxon>Aurantiacibacter</taxon>
    </lineage>
</organism>
<feature type="chain" id="PRO_5005210729" description="Ferrochelatase" evidence="2">
    <location>
        <begin position="24"/>
        <end position="85"/>
    </location>
</feature>
<keyword evidence="1" id="KW-0472">Membrane</keyword>
<evidence type="ECO:0000313" key="4">
    <source>
        <dbReference type="Proteomes" id="UP000059113"/>
    </source>
</evidence>
<evidence type="ECO:0008006" key="5">
    <source>
        <dbReference type="Google" id="ProtNLM"/>
    </source>
</evidence>
<keyword evidence="1" id="KW-0812">Transmembrane</keyword>
<keyword evidence="2" id="KW-0732">Signal</keyword>
<evidence type="ECO:0000256" key="2">
    <source>
        <dbReference type="SAM" id="SignalP"/>
    </source>
</evidence>
<dbReference type="Proteomes" id="UP000059113">
    <property type="component" value="Chromosome"/>
</dbReference>
<evidence type="ECO:0000256" key="1">
    <source>
        <dbReference type="SAM" id="Phobius"/>
    </source>
</evidence>
<reference evidence="4" key="2">
    <citation type="submission" date="2015-04" db="EMBL/GenBank/DDBJ databases">
        <title>The complete genome sequence of Erythrobacter sp. s21-N3.</title>
        <authorList>
            <person name="Zhuang L."/>
            <person name="Liu Y."/>
            <person name="Shao Z."/>
        </authorList>
    </citation>
    <scope>NUCLEOTIDE SEQUENCE [LARGE SCALE GENOMIC DNA]</scope>
    <source>
        <strain evidence="4">s21-N3</strain>
    </source>
</reference>
<reference evidence="3 4" key="1">
    <citation type="journal article" date="2015" name="Int. J. Syst. Evol. Microbiol.">
        <title>Erythrobacter atlanticus sp. nov., a bacterium from ocean sediment able to degrade polycyclic aromatic hydrocarbons.</title>
        <authorList>
            <person name="Zhuang L."/>
            <person name="Liu Y."/>
            <person name="Wang L."/>
            <person name="Wang W."/>
            <person name="Shao Z."/>
        </authorList>
    </citation>
    <scope>NUCLEOTIDE SEQUENCE [LARGE SCALE GENOMIC DNA]</scope>
    <source>
        <strain evidence="4">s21-N3</strain>
    </source>
</reference>